<feature type="transmembrane region" description="Helical" evidence="2">
    <location>
        <begin position="21"/>
        <end position="39"/>
    </location>
</feature>
<evidence type="ECO:0000313" key="3">
    <source>
        <dbReference type="EMBL" id="AFZ08898.1"/>
    </source>
</evidence>
<evidence type="ECO:0000256" key="2">
    <source>
        <dbReference type="SAM" id="Phobius"/>
    </source>
</evidence>
<evidence type="ECO:0000313" key="4">
    <source>
        <dbReference type="Proteomes" id="UP000010478"/>
    </source>
</evidence>
<organism evidence="3 4">
    <name type="scientific">Phormidium nigroviride PCC 7112</name>
    <dbReference type="NCBI Taxonomy" id="179408"/>
    <lineage>
        <taxon>Bacteria</taxon>
        <taxon>Bacillati</taxon>
        <taxon>Cyanobacteriota</taxon>
        <taxon>Cyanophyceae</taxon>
        <taxon>Oscillatoriophycideae</taxon>
        <taxon>Oscillatoriales</taxon>
        <taxon>Oscillatoriaceae</taxon>
        <taxon>Phormidium</taxon>
    </lineage>
</organism>
<keyword evidence="4" id="KW-1185">Reference proteome</keyword>
<keyword evidence="2" id="KW-0472">Membrane</keyword>
<keyword evidence="2" id="KW-0812">Transmembrane</keyword>
<dbReference type="EMBL" id="CP003614">
    <property type="protein sequence ID" value="AFZ08898.1"/>
    <property type="molecule type" value="Genomic_DNA"/>
</dbReference>
<dbReference type="OrthoDB" id="3723110at2"/>
<gene>
    <name evidence="3" type="ORF">Osc7112_4606</name>
</gene>
<proteinExistence type="predicted"/>
<dbReference type="Proteomes" id="UP000010478">
    <property type="component" value="Chromosome"/>
</dbReference>
<protein>
    <submittedName>
        <fullName evidence="3">Uncharacterized protein</fullName>
    </submittedName>
</protein>
<feature type="region of interest" description="Disordered" evidence="1">
    <location>
        <begin position="1"/>
        <end position="20"/>
    </location>
</feature>
<evidence type="ECO:0000256" key="1">
    <source>
        <dbReference type="SAM" id="MobiDB-lite"/>
    </source>
</evidence>
<accession>K9VLC5</accession>
<dbReference type="HOGENOM" id="CLU_1337029_0_0_3"/>
<keyword evidence="2" id="KW-1133">Transmembrane helix</keyword>
<dbReference type="RefSeq" id="WP_015178138.1">
    <property type="nucleotide sequence ID" value="NC_019729.1"/>
</dbReference>
<dbReference type="eggNOG" id="COG3266">
    <property type="taxonomic scope" value="Bacteria"/>
</dbReference>
<sequence precursor="true">MMKRISKNNSQNNKNRDQKQPNPIILASLLTGILVWEMYPALRHTAAANAGALKYSFAQLERQQQQTAQLFSSAAVPQKISYSVLALNTLISEPGNLAEATRQNPPNQVPATVAAAVRRELSDSTGIAADKLKVTESSGQSWPNTCLGLAKADEICGQMIVEGWRVVVSDGRQTWVYRTNARGNILRLEKKLAR</sequence>
<dbReference type="PATRIC" id="fig|179408.3.peg.5727"/>
<name>K9VLC5_9CYAN</name>
<dbReference type="AlphaFoldDB" id="K9VLC5"/>
<reference evidence="3 4" key="1">
    <citation type="submission" date="2012-05" db="EMBL/GenBank/DDBJ databases">
        <title>Finished chromosome of genome of Oscillatoria sp. PCC 7112.</title>
        <authorList>
            <consortium name="US DOE Joint Genome Institute"/>
            <person name="Gugger M."/>
            <person name="Coursin T."/>
            <person name="Rippka R."/>
            <person name="Tandeau De Marsac N."/>
            <person name="Huntemann M."/>
            <person name="Wei C.-L."/>
            <person name="Han J."/>
            <person name="Detter J.C."/>
            <person name="Han C."/>
            <person name="Tapia R."/>
            <person name="Davenport K."/>
            <person name="Daligault H."/>
            <person name="Erkkila T."/>
            <person name="Gu W."/>
            <person name="Munk A.C.C."/>
            <person name="Teshima H."/>
            <person name="Xu Y."/>
            <person name="Chain P."/>
            <person name="Chen A."/>
            <person name="Krypides N."/>
            <person name="Mavromatis K."/>
            <person name="Markowitz V."/>
            <person name="Szeto E."/>
            <person name="Ivanova N."/>
            <person name="Mikhailova N."/>
            <person name="Ovchinnikova G."/>
            <person name="Pagani I."/>
            <person name="Pati A."/>
            <person name="Goodwin L."/>
            <person name="Peters L."/>
            <person name="Pitluck S."/>
            <person name="Woyke T."/>
            <person name="Kerfeld C."/>
        </authorList>
    </citation>
    <scope>NUCLEOTIDE SEQUENCE [LARGE SCALE GENOMIC DNA]</scope>
    <source>
        <strain evidence="3 4">PCC 7112</strain>
    </source>
</reference>
<dbReference type="STRING" id="179408.Osc7112_4606"/>
<dbReference type="KEGG" id="oni:Osc7112_4606"/>